<sequence length="154" mass="16874">MRVWDHKASRTTGAVVLPHACLLHFALVQLATVHGHVGELLLLLGKLEDLLLDATFHDELHRFHSAALTQSMNSIHGLGNCSSRVVLGLHDEHPRCRSQIETNTTSANGGQKHGDFVVLGEGHKRFATCLETHGTIQTDELAEALVTNCDFDQI</sequence>
<evidence type="ECO:0000313" key="1">
    <source>
        <dbReference type="EMBL" id="KAJ6034735.1"/>
    </source>
</evidence>
<dbReference type="Proteomes" id="UP001219568">
    <property type="component" value="Unassembled WGS sequence"/>
</dbReference>
<reference evidence="1" key="1">
    <citation type="journal article" date="2023" name="IMA Fungus">
        <title>Comparative genomic study of the Penicillium genus elucidates a diverse pangenome and 15 lateral gene transfer events.</title>
        <authorList>
            <person name="Petersen C."/>
            <person name="Sorensen T."/>
            <person name="Nielsen M.R."/>
            <person name="Sondergaard T.E."/>
            <person name="Sorensen J.L."/>
            <person name="Fitzpatrick D.A."/>
            <person name="Frisvad J.C."/>
            <person name="Nielsen K.L."/>
        </authorList>
    </citation>
    <scope>NUCLEOTIDE SEQUENCE</scope>
    <source>
        <strain evidence="1">IBT 15450</strain>
    </source>
</reference>
<keyword evidence="2" id="KW-1185">Reference proteome</keyword>
<gene>
    <name evidence="1" type="ORF">N7460_008910</name>
</gene>
<accession>A0AAD6N5S0</accession>
<comment type="caution">
    <text evidence="1">The sequence shown here is derived from an EMBL/GenBank/DDBJ whole genome shotgun (WGS) entry which is preliminary data.</text>
</comment>
<evidence type="ECO:0000313" key="2">
    <source>
        <dbReference type="Proteomes" id="UP001219568"/>
    </source>
</evidence>
<protein>
    <submittedName>
        <fullName evidence="1">Uncharacterized protein</fullName>
    </submittedName>
</protein>
<proteinExistence type="predicted"/>
<name>A0AAD6N5S0_PENCN</name>
<dbReference type="EMBL" id="JAQJZL010000010">
    <property type="protein sequence ID" value="KAJ6034735.1"/>
    <property type="molecule type" value="Genomic_DNA"/>
</dbReference>
<reference evidence="1" key="2">
    <citation type="submission" date="2023-01" db="EMBL/GenBank/DDBJ databases">
        <authorList>
            <person name="Petersen C."/>
        </authorList>
    </citation>
    <scope>NUCLEOTIDE SEQUENCE</scope>
    <source>
        <strain evidence="1">IBT 15450</strain>
    </source>
</reference>
<dbReference type="AlphaFoldDB" id="A0AAD6N5S0"/>
<organism evidence="1 2">
    <name type="scientific">Penicillium canescens</name>
    <dbReference type="NCBI Taxonomy" id="5083"/>
    <lineage>
        <taxon>Eukaryota</taxon>
        <taxon>Fungi</taxon>
        <taxon>Dikarya</taxon>
        <taxon>Ascomycota</taxon>
        <taxon>Pezizomycotina</taxon>
        <taxon>Eurotiomycetes</taxon>
        <taxon>Eurotiomycetidae</taxon>
        <taxon>Eurotiales</taxon>
        <taxon>Aspergillaceae</taxon>
        <taxon>Penicillium</taxon>
    </lineage>
</organism>